<evidence type="ECO:0000313" key="1">
    <source>
        <dbReference type="EMBL" id="WMV34725.1"/>
    </source>
</evidence>
<protein>
    <submittedName>
        <fullName evidence="1">Uncharacterized protein</fullName>
    </submittedName>
</protein>
<dbReference type="CDD" id="cd09272">
    <property type="entry name" value="RNase_HI_RT_Ty1"/>
    <property type="match status" value="1"/>
</dbReference>
<gene>
    <name evidence="1" type="ORF">MTR67_028110</name>
</gene>
<evidence type="ECO:0000313" key="2">
    <source>
        <dbReference type="Proteomes" id="UP001234989"/>
    </source>
</evidence>
<reference evidence="1" key="1">
    <citation type="submission" date="2023-08" db="EMBL/GenBank/DDBJ databases">
        <title>A de novo genome assembly of Solanum verrucosum Schlechtendal, a Mexican diploid species geographically isolated from the other diploid A-genome species in potato relatives.</title>
        <authorList>
            <person name="Hosaka K."/>
        </authorList>
    </citation>
    <scope>NUCLEOTIDE SEQUENCE</scope>
    <source>
        <tissue evidence="1">Young leaves</tissue>
    </source>
</reference>
<dbReference type="Proteomes" id="UP001234989">
    <property type="component" value="Chromosome 6"/>
</dbReference>
<accession>A0AAF0R8Q4</accession>
<dbReference type="EMBL" id="CP133617">
    <property type="protein sequence ID" value="WMV34725.1"/>
    <property type="molecule type" value="Genomic_DNA"/>
</dbReference>
<proteinExistence type="predicted"/>
<sequence>MCTNPVFHNRSKHIEIYYHFVREKVEQGLLTVRYVSTQDQYADIFTKALGSSLFTHFRDKLNVRTLLLSLTWDIKDKQL</sequence>
<name>A0AAF0R8Q4_SOLVR</name>
<keyword evidence="2" id="KW-1185">Reference proteome</keyword>
<organism evidence="1 2">
    <name type="scientific">Solanum verrucosum</name>
    <dbReference type="NCBI Taxonomy" id="315347"/>
    <lineage>
        <taxon>Eukaryota</taxon>
        <taxon>Viridiplantae</taxon>
        <taxon>Streptophyta</taxon>
        <taxon>Embryophyta</taxon>
        <taxon>Tracheophyta</taxon>
        <taxon>Spermatophyta</taxon>
        <taxon>Magnoliopsida</taxon>
        <taxon>eudicotyledons</taxon>
        <taxon>Gunneridae</taxon>
        <taxon>Pentapetalae</taxon>
        <taxon>asterids</taxon>
        <taxon>lamiids</taxon>
        <taxon>Solanales</taxon>
        <taxon>Solanaceae</taxon>
        <taxon>Solanoideae</taxon>
        <taxon>Solaneae</taxon>
        <taxon>Solanum</taxon>
    </lineage>
</organism>
<dbReference type="AlphaFoldDB" id="A0AAF0R8Q4"/>